<name>A0AAV5G4S0_ELECO</name>
<feature type="region of interest" description="Disordered" evidence="1">
    <location>
        <begin position="108"/>
        <end position="136"/>
    </location>
</feature>
<evidence type="ECO:0000256" key="1">
    <source>
        <dbReference type="SAM" id="MobiDB-lite"/>
    </source>
</evidence>
<evidence type="ECO:0008006" key="4">
    <source>
        <dbReference type="Google" id="ProtNLM"/>
    </source>
</evidence>
<protein>
    <recommendedName>
        <fullName evidence="4">Rx N-terminal domain-containing protein</fullName>
    </recommendedName>
</protein>
<proteinExistence type="predicted"/>
<sequence>MRGITQPAFRRVWGRGTRLAMDALVSAVAGDLVSRLISFVITKYQEHGATDTAVKLQRALVRAGVVVEEAEGRQITSRAMLQQLNQLRRQLCCAAYALDVLRWGTTNSSRNSRRSQTMMSRSRSHTRPPPSRDNSDVLPAMVEALEAVLSDMREFIVLLGGCPRVTRQPYNAYLFMETCMFGRQMEKEEVICFLLRPCQDLAVLPIIGPREVGKRTLVEHACLDERSLIVIDVVDDGDADTESWTRFHSAVQHRAKRGDRIIVISRTERHASLGTVPPLSLHPPRREELWYFFRALAFGPTDPDNRSDLARIAMVLCEGIDDFALFAATNIIAASLRADMTLRSWRRVLKVFSEATMLQLGAVSDRLEEDKGYLSRPVSGAPHTPCLFYNRRKLTGVARSELPKVTMLELLSGDSLRPAEETRFDVLVWQSRIPPYASYVARCDTNSTQQQHVAAAKKRLLHKRRRDQQQDDTSN</sequence>
<reference evidence="2" key="1">
    <citation type="journal article" date="2018" name="DNA Res.">
        <title>Multiple hybrid de novo genome assembly of finger millet, an orphan allotetraploid crop.</title>
        <authorList>
            <person name="Hatakeyama M."/>
            <person name="Aluri S."/>
            <person name="Balachadran M.T."/>
            <person name="Sivarajan S.R."/>
            <person name="Patrignani A."/>
            <person name="Gruter S."/>
            <person name="Poveda L."/>
            <person name="Shimizu-Inatsugi R."/>
            <person name="Baeten J."/>
            <person name="Francoijs K.J."/>
            <person name="Nataraja K.N."/>
            <person name="Reddy Y.A.N."/>
            <person name="Phadnis S."/>
            <person name="Ravikumar R.L."/>
            <person name="Schlapbach R."/>
            <person name="Sreeman S.M."/>
            <person name="Shimizu K.K."/>
        </authorList>
    </citation>
    <scope>NUCLEOTIDE SEQUENCE</scope>
</reference>
<dbReference type="SUPFAM" id="SSF52540">
    <property type="entry name" value="P-loop containing nucleoside triphosphate hydrolases"/>
    <property type="match status" value="1"/>
</dbReference>
<keyword evidence="3" id="KW-1185">Reference proteome</keyword>
<comment type="caution">
    <text evidence="2">The sequence shown here is derived from an EMBL/GenBank/DDBJ whole genome shotgun (WGS) entry which is preliminary data.</text>
</comment>
<evidence type="ECO:0000313" key="3">
    <source>
        <dbReference type="Proteomes" id="UP001054889"/>
    </source>
</evidence>
<dbReference type="PANTHER" id="PTHR33377:SF54">
    <property type="entry name" value="OS01G0256300 PROTEIN"/>
    <property type="match status" value="1"/>
</dbReference>
<dbReference type="AlphaFoldDB" id="A0AAV5G4S0"/>
<dbReference type="InterPro" id="IPR027417">
    <property type="entry name" value="P-loop_NTPase"/>
</dbReference>
<dbReference type="EMBL" id="BQKI01000317">
    <property type="protein sequence ID" value="GJN41382.1"/>
    <property type="molecule type" value="Genomic_DNA"/>
</dbReference>
<dbReference type="Proteomes" id="UP001054889">
    <property type="component" value="Unassembled WGS sequence"/>
</dbReference>
<feature type="compositionally biased region" description="Low complexity" evidence="1">
    <location>
        <begin position="108"/>
        <end position="121"/>
    </location>
</feature>
<organism evidence="2 3">
    <name type="scientific">Eleusine coracana subsp. coracana</name>
    <dbReference type="NCBI Taxonomy" id="191504"/>
    <lineage>
        <taxon>Eukaryota</taxon>
        <taxon>Viridiplantae</taxon>
        <taxon>Streptophyta</taxon>
        <taxon>Embryophyta</taxon>
        <taxon>Tracheophyta</taxon>
        <taxon>Spermatophyta</taxon>
        <taxon>Magnoliopsida</taxon>
        <taxon>Liliopsida</taxon>
        <taxon>Poales</taxon>
        <taxon>Poaceae</taxon>
        <taxon>PACMAD clade</taxon>
        <taxon>Chloridoideae</taxon>
        <taxon>Cynodonteae</taxon>
        <taxon>Eleusininae</taxon>
        <taxon>Eleusine</taxon>
    </lineage>
</organism>
<accession>A0AAV5G4S0</accession>
<gene>
    <name evidence="2" type="primary">gn00750</name>
    <name evidence="2" type="ORF">PR202_gn00750</name>
</gene>
<reference evidence="2" key="2">
    <citation type="submission" date="2021-12" db="EMBL/GenBank/DDBJ databases">
        <title>Resequencing data analysis of finger millet.</title>
        <authorList>
            <person name="Hatakeyama M."/>
            <person name="Aluri S."/>
            <person name="Balachadran M.T."/>
            <person name="Sivarajan S.R."/>
            <person name="Poveda L."/>
            <person name="Shimizu-Inatsugi R."/>
            <person name="Schlapbach R."/>
            <person name="Sreeman S.M."/>
            <person name="Shimizu K.K."/>
        </authorList>
    </citation>
    <scope>NUCLEOTIDE SEQUENCE</scope>
</reference>
<dbReference type="PANTHER" id="PTHR33377">
    <property type="entry name" value="OS10G0134700 PROTEIN-RELATED"/>
    <property type="match status" value="1"/>
</dbReference>
<evidence type="ECO:0000313" key="2">
    <source>
        <dbReference type="EMBL" id="GJN41382.1"/>
    </source>
</evidence>